<dbReference type="InterPro" id="IPR052350">
    <property type="entry name" value="Metallo-dep_Lactonases"/>
</dbReference>
<comment type="caution">
    <text evidence="3">The sequence shown here is derived from an EMBL/GenBank/DDBJ whole genome shotgun (WGS) entry which is preliminary data.</text>
</comment>
<evidence type="ECO:0000313" key="3">
    <source>
        <dbReference type="EMBL" id="NOU52720.1"/>
    </source>
</evidence>
<keyword evidence="4" id="KW-1185">Reference proteome</keyword>
<name>A0A849VIU0_9GAMM</name>
<sequence length="278" mass="32075">MMPIIDPHLHFFDLSQGQYRWLTGPTPPAWPNLDKIIRDHGPEDLQLDDAFFLAGCVHIEAGFDNNSPDAELNWLAKRVTTLPYQAIAYLDITQAPALFSQKIKMLQNQPRFIGIRDITEGTDVDKLSYPNTQHNLAHLARNQLIFEAQFELKHEGAAEQFSLLCQKLDTLQVVINHSGFIEHNGQWQKGLEHMAKCKNVAIKYSGQEHVAKPLGKKEQLTHLLDAFTDERVMFASNYPVCMMRADYATLWRQYYQLVDDPQQWTKLSYANAKRIYQF</sequence>
<organism evidence="3 4">
    <name type="scientific">Pseudoalteromonas caenipelagi</name>
    <dbReference type="NCBI Taxonomy" id="2726988"/>
    <lineage>
        <taxon>Bacteria</taxon>
        <taxon>Pseudomonadati</taxon>
        <taxon>Pseudomonadota</taxon>
        <taxon>Gammaproteobacteria</taxon>
        <taxon>Alteromonadales</taxon>
        <taxon>Pseudoalteromonadaceae</taxon>
        <taxon>Pseudoalteromonas</taxon>
    </lineage>
</organism>
<dbReference type="RefSeq" id="WP_171627769.1">
    <property type="nucleotide sequence ID" value="NZ_JABBPG010000011.1"/>
</dbReference>
<dbReference type="Gene3D" id="3.20.20.140">
    <property type="entry name" value="Metal-dependent hydrolases"/>
    <property type="match status" value="1"/>
</dbReference>
<dbReference type="SUPFAM" id="SSF51556">
    <property type="entry name" value="Metallo-dependent hydrolases"/>
    <property type="match status" value="1"/>
</dbReference>
<evidence type="ECO:0000256" key="1">
    <source>
        <dbReference type="ARBA" id="ARBA00038310"/>
    </source>
</evidence>
<dbReference type="EMBL" id="JABBPG010000011">
    <property type="protein sequence ID" value="NOU52720.1"/>
    <property type="molecule type" value="Genomic_DNA"/>
</dbReference>
<protein>
    <submittedName>
        <fullName evidence="3">Amidohydrolase family protein</fullName>
    </submittedName>
</protein>
<evidence type="ECO:0000313" key="4">
    <source>
        <dbReference type="Proteomes" id="UP000586305"/>
    </source>
</evidence>
<dbReference type="InterPro" id="IPR006680">
    <property type="entry name" value="Amidohydro-rel"/>
</dbReference>
<keyword evidence="3" id="KW-0378">Hydrolase</keyword>
<dbReference type="InterPro" id="IPR032466">
    <property type="entry name" value="Metal_Hydrolase"/>
</dbReference>
<dbReference type="Proteomes" id="UP000586305">
    <property type="component" value="Unassembled WGS sequence"/>
</dbReference>
<comment type="similarity">
    <text evidence="1">Belongs to the metallo-dependent hydrolases superfamily.</text>
</comment>
<dbReference type="GO" id="GO:0016787">
    <property type="term" value="F:hydrolase activity"/>
    <property type="evidence" value="ECO:0007669"/>
    <property type="project" value="UniProtKB-KW"/>
</dbReference>
<gene>
    <name evidence="3" type="ORF">HG263_19625</name>
</gene>
<evidence type="ECO:0000259" key="2">
    <source>
        <dbReference type="Pfam" id="PF04909"/>
    </source>
</evidence>
<proteinExistence type="inferred from homology"/>
<feature type="domain" description="Amidohydrolase-related" evidence="2">
    <location>
        <begin position="5"/>
        <end position="278"/>
    </location>
</feature>
<dbReference type="PANTHER" id="PTHR43569:SF2">
    <property type="entry name" value="AMIDOHYDROLASE-RELATED DOMAIN-CONTAINING PROTEIN"/>
    <property type="match status" value="1"/>
</dbReference>
<reference evidence="3 4" key="1">
    <citation type="submission" date="2020-04" db="EMBL/GenBank/DDBJ databases">
        <title>Pseudoalteromonas caenipelagi sp. nov., isolated from a tidal flat.</title>
        <authorList>
            <person name="Park S."/>
            <person name="Yoon J.-H."/>
        </authorList>
    </citation>
    <scope>NUCLEOTIDE SEQUENCE [LARGE SCALE GENOMIC DNA]</scope>
    <source>
        <strain evidence="3 4">JBTF-M23</strain>
    </source>
</reference>
<dbReference type="Pfam" id="PF04909">
    <property type="entry name" value="Amidohydro_2"/>
    <property type="match status" value="1"/>
</dbReference>
<dbReference type="AlphaFoldDB" id="A0A849VIU0"/>
<dbReference type="PANTHER" id="PTHR43569">
    <property type="entry name" value="AMIDOHYDROLASE"/>
    <property type="match status" value="1"/>
</dbReference>
<accession>A0A849VIU0</accession>